<evidence type="ECO:0000256" key="6">
    <source>
        <dbReference type="ARBA" id="ARBA00023125"/>
    </source>
</evidence>
<evidence type="ECO:0000313" key="15">
    <source>
        <dbReference type="Proteomes" id="UP000095280"/>
    </source>
</evidence>
<evidence type="ECO:0000256" key="4">
    <source>
        <dbReference type="ARBA" id="ARBA00022724"/>
    </source>
</evidence>
<keyword evidence="3" id="KW-0217">Developmental protein</keyword>
<reference evidence="16" key="1">
    <citation type="submission" date="2016-11" db="UniProtKB">
        <authorList>
            <consortium name="WormBaseParasite"/>
        </authorList>
    </citation>
    <scope>IDENTIFICATION</scope>
</reference>
<evidence type="ECO:0000256" key="10">
    <source>
        <dbReference type="PROSITE-ProRule" id="PRU00108"/>
    </source>
</evidence>
<dbReference type="PANTHER" id="PTHR45636">
    <property type="entry name" value="PAIRED BOX PROTEIN PAX-6-RELATED-RELATED"/>
    <property type="match status" value="1"/>
</dbReference>
<evidence type="ECO:0000256" key="12">
    <source>
        <dbReference type="SAM" id="MobiDB-lite"/>
    </source>
</evidence>
<dbReference type="PROSITE" id="PS50071">
    <property type="entry name" value="HOMEOBOX_2"/>
    <property type="match status" value="1"/>
</dbReference>
<dbReference type="GO" id="GO:0005634">
    <property type="term" value="C:nucleus"/>
    <property type="evidence" value="ECO:0007669"/>
    <property type="project" value="UniProtKB-SubCell"/>
</dbReference>
<keyword evidence="7 10" id="KW-0371">Homeobox</keyword>
<dbReference type="PROSITE" id="PS51057">
    <property type="entry name" value="PAIRED_2"/>
    <property type="match status" value="1"/>
</dbReference>
<dbReference type="InterPro" id="IPR017970">
    <property type="entry name" value="Homeobox_CS"/>
</dbReference>
<evidence type="ECO:0000256" key="8">
    <source>
        <dbReference type="ARBA" id="ARBA00023163"/>
    </source>
</evidence>
<dbReference type="Pfam" id="PF00046">
    <property type="entry name" value="Homeodomain"/>
    <property type="match status" value="1"/>
</dbReference>
<dbReference type="AlphaFoldDB" id="A0A1I8IV00"/>
<dbReference type="Proteomes" id="UP000095280">
    <property type="component" value="Unplaced"/>
</dbReference>
<feature type="region of interest" description="Disordered" evidence="12">
    <location>
        <begin position="220"/>
        <end position="248"/>
    </location>
</feature>
<name>A0A1I8IV00_9PLAT</name>
<keyword evidence="15" id="KW-1185">Reference proteome</keyword>
<keyword evidence="4" id="KW-0563">Paired box</keyword>
<dbReference type="GO" id="GO:0000978">
    <property type="term" value="F:RNA polymerase II cis-regulatory region sequence-specific DNA binding"/>
    <property type="evidence" value="ECO:0007669"/>
    <property type="project" value="TreeGrafter"/>
</dbReference>
<feature type="DNA-binding region" description="Homeobox" evidence="10">
    <location>
        <begin position="166"/>
        <end position="199"/>
    </location>
</feature>
<dbReference type="WBParaSite" id="maker-uti_cns_0016608-snap-gene-0.2-mRNA-1">
    <property type="protein sequence ID" value="maker-uti_cns_0016608-snap-gene-0.2-mRNA-1"/>
    <property type="gene ID" value="maker-uti_cns_0016608-snap-gene-0.2"/>
</dbReference>
<accession>A0A1I8IV00</accession>
<dbReference type="InterPro" id="IPR001523">
    <property type="entry name" value="Paired_dom"/>
</dbReference>
<dbReference type="SUPFAM" id="SSF46689">
    <property type="entry name" value="Homeodomain-like"/>
    <property type="match status" value="2"/>
</dbReference>
<dbReference type="PRINTS" id="PR00027">
    <property type="entry name" value="PAIREDBOX"/>
</dbReference>
<comment type="subcellular location">
    <subcellularLocation>
        <location evidence="1 10 11">Nucleus</location>
    </subcellularLocation>
</comment>
<feature type="domain" description="Paired" evidence="14">
    <location>
        <begin position="1"/>
        <end position="125"/>
    </location>
</feature>
<evidence type="ECO:0000256" key="1">
    <source>
        <dbReference type="ARBA" id="ARBA00004123"/>
    </source>
</evidence>
<keyword evidence="6 10" id="KW-0238">DNA-binding</keyword>
<evidence type="ECO:0000259" key="14">
    <source>
        <dbReference type="PROSITE" id="PS51057"/>
    </source>
</evidence>
<comment type="similarity">
    <text evidence="2">Belongs to the paired homeobox family.</text>
</comment>
<dbReference type="GO" id="GO:0000981">
    <property type="term" value="F:DNA-binding transcription factor activity, RNA polymerase II-specific"/>
    <property type="evidence" value="ECO:0007669"/>
    <property type="project" value="InterPro"/>
</dbReference>
<sequence length="248" mass="27589">PRPVNQLGGVFINGRPLPHHVRVQIVELAGKGVRPCDISRRLRVSHGCVSKILQRFQETGTVTPGVTGGNRRAVAEPVDRRIQAIRAREPSLPAWEIRARLVAGGLCDERTAPSVAAISRLMRRSGENLLMRFKKRDCAVAVKFMPDPPPSSKLVINRAIMTHYPSLAMREALATAVALSESKVQVWFSNRRARWRKQVNSANATDCQRHLGGGDRELVESSELQQQAGITTEEENFHSEEMGNEFDN</sequence>
<evidence type="ECO:0000256" key="3">
    <source>
        <dbReference type="ARBA" id="ARBA00022473"/>
    </source>
</evidence>
<evidence type="ECO:0000256" key="9">
    <source>
        <dbReference type="ARBA" id="ARBA00023242"/>
    </source>
</evidence>
<proteinExistence type="inferred from homology"/>
<dbReference type="SMART" id="SM00389">
    <property type="entry name" value="HOX"/>
    <property type="match status" value="1"/>
</dbReference>
<dbReference type="Gene3D" id="1.10.10.10">
    <property type="entry name" value="Winged helix-like DNA-binding domain superfamily/Winged helix DNA-binding domain"/>
    <property type="match status" value="2"/>
</dbReference>
<dbReference type="InterPro" id="IPR043565">
    <property type="entry name" value="PAX_fam"/>
</dbReference>
<evidence type="ECO:0000256" key="7">
    <source>
        <dbReference type="ARBA" id="ARBA00023155"/>
    </source>
</evidence>
<dbReference type="PANTHER" id="PTHR45636:SF49">
    <property type="entry name" value="PAIRED BOX PROTEIN 3 HOMOLOG"/>
    <property type="match status" value="1"/>
</dbReference>
<dbReference type="CDD" id="cd00086">
    <property type="entry name" value="homeodomain"/>
    <property type="match status" value="1"/>
</dbReference>
<keyword evidence="8" id="KW-0804">Transcription</keyword>
<dbReference type="InterPro" id="IPR009057">
    <property type="entry name" value="Homeodomain-like_sf"/>
</dbReference>
<dbReference type="SMART" id="SM00351">
    <property type="entry name" value="PAX"/>
    <property type="match status" value="1"/>
</dbReference>
<evidence type="ECO:0000256" key="11">
    <source>
        <dbReference type="RuleBase" id="RU000682"/>
    </source>
</evidence>
<dbReference type="InterPro" id="IPR043182">
    <property type="entry name" value="PAIRED_DNA-bd_dom"/>
</dbReference>
<dbReference type="Gene3D" id="1.10.10.60">
    <property type="entry name" value="Homeodomain-like"/>
    <property type="match status" value="1"/>
</dbReference>
<keyword evidence="5" id="KW-0805">Transcription regulation</keyword>
<evidence type="ECO:0000256" key="2">
    <source>
        <dbReference type="ARBA" id="ARBA00005733"/>
    </source>
</evidence>
<evidence type="ECO:0000259" key="13">
    <source>
        <dbReference type="PROSITE" id="PS50071"/>
    </source>
</evidence>
<feature type="domain" description="Homeobox" evidence="13">
    <location>
        <begin position="164"/>
        <end position="198"/>
    </location>
</feature>
<evidence type="ECO:0000313" key="16">
    <source>
        <dbReference type="WBParaSite" id="maker-uti_cns_0016608-snap-gene-0.2-mRNA-1"/>
    </source>
</evidence>
<protein>
    <submittedName>
        <fullName evidence="16">Paired box 4</fullName>
    </submittedName>
</protein>
<evidence type="ECO:0000256" key="5">
    <source>
        <dbReference type="ARBA" id="ARBA00023015"/>
    </source>
</evidence>
<dbReference type="Pfam" id="PF00292">
    <property type="entry name" value="PAX"/>
    <property type="match status" value="1"/>
</dbReference>
<dbReference type="PROSITE" id="PS00027">
    <property type="entry name" value="HOMEOBOX_1"/>
    <property type="match status" value="1"/>
</dbReference>
<dbReference type="InterPro" id="IPR036388">
    <property type="entry name" value="WH-like_DNA-bd_sf"/>
</dbReference>
<organism evidence="15 16">
    <name type="scientific">Macrostomum lignano</name>
    <dbReference type="NCBI Taxonomy" id="282301"/>
    <lineage>
        <taxon>Eukaryota</taxon>
        <taxon>Metazoa</taxon>
        <taxon>Spiralia</taxon>
        <taxon>Lophotrochozoa</taxon>
        <taxon>Platyhelminthes</taxon>
        <taxon>Rhabditophora</taxon>
        <taxon>Macrostomorpha</taxon>
        <taxon>Macrostomida</taxon>
        <taxon>Macrostomidae</taxon>
        <taxon>Macrostomum</taxon>
    </lineage>
</organism>
<dbReference type="PROSITE" id="PS00034">
    <property type="entry name" value="PAIRED_1"/>
    <property type="match status" value="1"/>
</dbReference>
<keyword evidence="9 10" id="KW-0539">Nucleus</keyword>
<dbReference type="InterPro" id="IPR001356">
    <property type="entry name" value="HD"/>
</dbReference>